<dbReference type="AlphaFoldDB" id="A0A1Q9GCN7"/>
<dbReference type="CDD" id="cd00571">
    <property type="entry name" value="UreE"/>
    <property type="match status" value="1"/>
</dbReference>
<dbReference type="InterPro" id="IPR004029">
    <property type="entry name" value="UreE_N"/>
</dbReference>
<reference evidence="8 9" key="1">
    <citation type="submission" date="2016-09" db="EMBL/GenBank/DDBJ databases">
        <title>Photobacterium proteolyticum sp. nov. a protease producing bacterium isolated from ocean sediments of Laizhou Bay.</title>
        <authorList>
            <person name="Li Y."/>
        </authorList>
    </citation>
    <scope>NUCLEOTIDE SEQUENCE [LARGE SCALE GENOMIC DNA]</scope>
    <source>
        <strain evidence="8 9">13-12</strain>
    </source>
</reference>
<dbReference type="GO" id="GO:0016151">
    <property type="term" value="F:nickel cation binding"/>
    <property type="evidence" value="ECO:0007669"/>
    <property type="project" value="UniProtKB-UniRule"/>
</dbReference>
<dbReference type="Pfam" id="PF05194">
    <property type="entry name" value="UreE_C"/>
    <property type="match status" value="1"/>
</dbReference>
<comment type="similarity">
    <text evidence="5">Belongs to the UreE family.</text>
</comment>
<dbReference type="GO" id="GO:0065003">
    <property type="term" value="P:protein-containing complex assembly"/>
    <property type="evidence" value="ECO:0007669"/>
    <property type="project" value="InterPro"/>
</dbReference>
<evidence type="ECO:0000256" key="2">
    <source>
        <dbReference type="ARBA" id="ARBA00022490"/>
    </source>
</evidence>
<comment type="subcellular location">
    <subcellularLocation>
        <location evidence="1 5">Cytoplasm</location>
    </subcellularLocation>
</comment>
<dbReference type="HAMAP" id="MF_00822">
    <property type="entry name" value="UreE"/>
    <property type="match status" value="1"/>
</dbReference>
<dbReference type="PIRSF" id="PIRSF036402">
    <property type="entry name" value="Ureas_acces_UreE"/>
    <property type="match status" value="1"/>
</dbReference>
<accession>A0A1Q9GCN7</accession>
<dbReference type="EMBL" id="MJIL01000092">
    <property type="protein sequence ID" value="OLQ72126.1"/>
    <property type="molecule type" value="Genomic_DNA"/>
</dbReference>
<dbReference type="STRING" id="1903952.BIT28_24155"/>
<organism evidence="8 9">
    <name type="scientific">Photobacterium proteolyticum</name>
    <dbReference type="NCBI Taxonomy" id="1903952"/>
    <lineage>
        <taxon>Bacteria</taxon>
        <taxon>Pseudomonadati</taxon>
        <taxon>Pseudomonadota</taxon>
        <taxon>Gammaproteobacteria</taxon>
        <taxon>Vibrionales</taxon>
        <taxon>Vibrionaceae</taxon>
        <taxon>Photobacterium</taxon>
    </lineage>
</organism>
<sequence length="169" mass="18568">MIVLTQILTAQESASLTGSITLSLPIDSRIKSRLKVKLDDGREAGLFLPRGKILRNGDLLRSEQGVLVRVLAAEEAVSTVYCSDPHLMARVCYHLGNRHVPLQIEPDWVRYQHDHVLDEMVVGLGAEVTAETAPFEPEAGAYGGASSGHSHAEHSHGHQHSDEHRHHSH</sequence>
<dbReference type="Pfam" id="PF02814">
    <property type="entry name" value="UreE_N"/>
    <property type="match status" value="1"/>
</dbReference>
<dbReference type="GO" id="GO:0005737">
    <property type="term" value="C:cytoplasm"/>
    <property type="evidence" value="ECO:0007669"/>
    <property type="project" value="UniProtKB-SubCell"/>
</dbReference>
<name>A0A1Q9GCN7_9GAMM</name>
<dbReference type="GO" id="GO:0019627">
    <property type="term" value="P:urea metabolic process"/>
    <property type="evidence" value="ECO:0007669"/>
    <property type="project" value="InterPro"/>
</dbReference>
<dbReference type="InterPro" id="IPR036118">
    <property type="entry name" value="UreE_N_sf"/>
</dbReference>
<proteinExistence type="inferred from homology"/>
<keyword evidence="4 5" id="KW-0143">Chaperone</keyword>
<dbReference type="Gene3D" id="3.30.70.790">
    <property type="entry name" value="UreE, C-terminal domain"/>
    <property type="match status" value="1"/>
</dbReference>
<dbReference type="InterPro" id="IPR012406">
    <property type="entry name" value="UreE"/>
</dbReference>
<feature type="domain" description="UreE urease accessory N-terminal" evidence="7">
    <location>
        <begin position="1"/>
        <end position="68"/>
    </location>
</feature>
<dbReference type="OrthoDB" id="5421304at2"/>
<evidence type="ECO:0000313" key="8">
    <source>
        <dbReference type="EMBL" id="OLQ72126.1"/>
    </source>
</evidence>
<keyword evidence="2 5" id="KW-0963">Cytoplasm</keyword>
<evidence type="ECO:0000256" key="5">
    <source>
        <dbReference type="HAMAP-Rule" id="MF_00822"/>
    </source>
</evidence>
<dbReference type="SUPFAM" id="SSF69737">
    <property type="entry name" value="Urease metallochaperone UreE, C-terminal domain"/>
    <property type="match status" value="1"/>
</dbReference>
<dbReference type="GO" id="GO:0006457">
    <property type="term" value="P:protein folding"/>
    <property type="evidence" value="ECO:0007669"/>
    <property type="project" value="InterPro"/>
</dbReference>
<feature type="region of interest" description="Disordered" evidence="6">
    <location>
        <begin position="137"/>
        <end position="169"/>
    </location>
</feature>
<dbReference type="GO" id="GO:0051082">
    <property type="term" value="F:unfolded protein binding"/>
    <property type="evidence" value="ECO:0007669"/>
    <property type="project" value="UniProtKB-UniRule"/>
</dbReference>
<dbReference type="SUPFAM" id="SSF69287">
    <property type="entry name" value="Urease metallochaperone UreE, N-terminal domain"/>
    <property type="match status" value="1"/>
</dbReference>
<evidence type="ECO:0000256" key="4">
    <source>
        <dbReference type="ARBA" id="ARBA00023186"/>
    </source>
</evidence>
<protein>
    <recommendedName>
        <fullName evidence="5">Urease accessory protein UreE</fullName>
    </recommendedName>
</protein>
<evidence type="ECO:0000256" key="3">
    <source>
        <dbReference type="ARBA" id="ARBA00022596"/>
    </source>
</evidence>
<evidence type="ECO:0000256" key="1">
    <source>
        <dbReference type="ARBA" id="ARBA00004496"/>
    </source>
</evidence>
<feature type="compositionally biased region" description="Basic and acidic residues" evidence="6">
    <location>
        <begin position="150"/>
        <end position="169"/>
    </location>
</feature>
<evidence type="ECO:0000256" key="6">
    <source>
        <dbReference type="SAM" id="MobiDB-lite"/>
    </source>
</evidence>
<dbReference type="Gene3D" id="2.60.260.20">
    <property type="entry name" value="Urease metallochaperone UreE, N-terminal domain"/>
    <property type="match status" value="1"/>
</dbReference>
<evidence type="ECO:0000313" key="9">
    <source>
        <dbReference type="Proteomes" id="UP000186905"/>
    </source>
</evidence>
<gene>
    <name evidence="5" type="primary">ureE</name>
    <name evidence="8" type="ORF">BIT28_24155</name>
</gene>
<evidence type="ECO:0000259" key="7">
    <source>
        <dbReference type="SMART" id="SM00988"/>
    </source>
</evidence>
<comment type="function">
    <text evidence="5">Involved in urease metallocenter assembly. Binds nickel. Probably functions as a nickel donor during metallocenter assembly.</text>
</comment>
<keyword evidence="3 5" id="KW-0533">Nickel</keyword>
<dbReference type="RefSeq" id="WP_075767101.1">
    <property type="nucleotide sequence ID" value="NZ_MJIL01000092.1"/>
</dbReference>
<keyword evidence="9" id="KW-1185">Reference proteome</keyword>
<comment type="caution">
    <text evidence="8">The sequence shown here is derived from an EMBL/GenBank/DDBJ whole genome shotgun (WGS) entry which is preliminary data.</text>
</comment>
<dbReference type="SMART" id="SM00988">
    <property type="entry name" value="UreE_N"/>
    <property type="match status" value="1"/>
</dbReference>
<dbReference type="NCBIfam" id="NF009751">
    <property type="entry name" value="PRK13261.1-1"/>
    <property type="match status" value="1"/>
</dbReference>
<dbReference type="InterPro" id="IPR007864">
    <property type="entry name" value="UreE_C_dom"/>
</dbReference>
<dbReference type="Proteomes" id="UP000186905">
    <property type="component" value="Unassembled WGS sequence"/>
</dbReference>